<proteinExistence type="predicted"/>
<comment type="caution">
    <text evidence="1">The sequence shown here is derived from an EMBL/GenBank/DDBJ whole genome shotgun (WGS) entry which is preliminary data.</text>
</comment>
<name>A0A9P8PIE4_WICPI</name>
<protein>
    <submittedName>
        <fullName evidence="1">Uncharacterized protein</fullName>
    </submittedName>
</protein>
<sequence>MDVSWPDVNSLAETLIIPLASMSNETSTLGTPLGKAGIPDSLKFPINCPPYVSIPNVKGVTSNSKTSLIAPLSTPPWIAAPKATASSGLMEVFGFFLNSDSTVERIFGIRVIPPTNITSSMSSLSKSESFKARFTGSIVSLIKCRVMASNSSSVSFMEM</sequence>
<gene>
    <name evidence="1" type="ORF">WICPIJ_010170</name>
</gene>
<dbReference type="Proteomes" id="UP000774326">
    <property type="component" value="Unassembled WGS sequence"/>
</dbReference>
<reference evidence="1" key="2">
    <citation type="submission" date="2021-01" db="EMBL/GenBank/DDBJ databases">
        <authorList>
            <person name="Schikora-Tamarit M.A."/>
        </authorList>
    </citation>
    <scope>NUCLEOTIDE SEQUENCE</scope>
    <source>
        <strain evidence="1">CBS2887</strain>
    </source>
</reference>
<keyword evidence="2" id="KW-1185">Reference proteome</keyword>
<dbReference type="AlphaFoldDB" id="A0A9P8PIE4"/>
<organism evidence="1 2">
    <name type="scientific">Wickerhamomyces pijperi</name>
    <name type="common">Yeast</name>
    <name type="synonym">Pichia pijperi</name>
    <dbReference type="NCBI Taxonomy" id="599730"/>
    <lineage>
        <taxon>Eukaryota</taxon>
        <taxon>Fungi</taxon>
        <taxon>Dikarya</taxon>
        <taxon>Ascomycota</taxon>
        <taxon>Saccharomycotina</taxon>
        <taxon>Saccharomycetes</taxon>
        <taxon>Phaffomycetales</taxon>
        <taxon>Wickerhamomycetaceae</taxon>
        <taxon>Wickerhamomyces</taxon>
    </lineage>
</organism>
<dbReference type="EMBL" id="JAEUBG010005870">
    <property type="protein sequence ID" value="KAH3672085.1"/>
    <property type="molecule type" value="Genomic_DNA"/>
</dbReference>
<reference evidence="1" key="1">
    <citation type="journal article" date="2021" name="Open Biol.">
        <title>Shared evolutionary footprints suggest mitochondrial oxidative damage underlies multiple complex I losses in fungi.</title>
        <authorList>
            <person name="Schikora-Tamarit M.A."/>
            <person name="Marcet-Houben M."/>
            <person name="Nosek J."/>
            <person name="Gabaldon T."/>
        </authorList>
    </citation>
    <scope>NUCLEOTIDE SEQUENCE</scope>
    <source>
        <strain evidence="1">CBS2887</strain>
    </source>
</reference>
<dbReference type="OrthoDB" id="3176154at2759"/>
<evidence type="ECO:0000313" key="1">
    <source>
        <dbReference type="EMBL" id="KAH3672085.1"/>
    </source>
</evidence>
<evidence type="ECO:0000313" key="2">
    <source>
        <dbReference type="Proteomes" id="UP000774326"/>
    </source>
</evidence>
<accession>A0A9P8PIE4</accession>